<evidence type="ECO:0000313" key="2">
    <source>
        <dbReference type="EMBL" id="KIK20099.1"/>
    </source>
</evidence>
<feature type="region of interest" description="Disordered" evidence="1">
    <location>
        <begin position="158"/>
        <end position="180"/>
    </location>
</feature>
<keyword evidence="3" id="KW-1185">Reference proteome</keyword>
<proteinExistence type="predicted"/>
<organism evidence="2 3">
    <name type="scientific">Pisolithus microcarpus 441</name>
    <dbReference type="NCBI Taxonomy" id="765257"/>
    <lineage>
        <taxon>Eukaryota</taxon>
        <taxon>Fungi</taxon>
        <taxon>Dikarya</taxon>
        <taxon>Basidiomycota</taxon>
        <taxon>Agaricomycotina</taxon>
        <taxon>Agaricomycetes</taxon>
        <taxon>Agaricomycetidae</taxon>
        <taxon>Boletales</taxon>
        <taxon>Sclerodermatineae</taxon>
        <taxon>Pisolithaceae</taxon>
        <taxon>Pisolithus</taxon>
    </lineage>
</organism>
<accession>A0A0C9Z1D4</accession>
<dbReference type="AlphaFoldDB" id="A0A0C9Z1D4"/>
<dbReference type="EMBL" id="KN833772">
    <property type="protein sequence ID" value="KIK20099.1"/>
    <property type="molecule type" value="Genomic_DNA"/>
</dbReference>
<sequence length="180" mass="19505">MQGQSSIVQLDRAFLCNSLLRSVRCIYPSSAFPDGSVEWWSLCSRCVTLERTVVCGLSLLVVSVTGLCSLTITASPTSWVRQNASSFAAEICDISSADSSCALTLWTVSFHCLTMWVVQWHCIKVPTTPTEAIDKPPRKELRRNATLYIILGHGNGHGRRGHGRNAGHLLSTSIASPGTG</sequence>
<protein>
    <submittedName>
        <fullName evidence="2">Uncharacterized protein</fullName>
    </submittedName>
</protein>
<dbReference type="HOGENOM" id="CLU_1496820_0_0_1"/>
<reference evidence="3" key="2">
    <citation type="submission" date="2015-01" db="EMBL/GenBank/DDBJ databases">
        <title>Evolutionary Origins and Diversification of the Mycorrhizal Mutualists.</title>
        <authorList>
            <consortium name="DOE Joint Genome Institute"/>
            <consortium name="Mycorrhizal Genomics Consortium"/>
            <person name="Kohler A."/>
            <person name="Kuo A."/>
            <person name="Nagy L.G."/>
            <person name="Floudas D."/>
            <person name="Copeland A."/>
            <person name="Barry K.W."/>
            <person name="Cichocki N."/>
            <person name="Veneault-Fourrey C."/>
            <person name="LaButti K."/>
            <person name="Lindquist E.A."/>
            <person name="Lipzen A."/>
            <person name="Lundell T."/>
            <person name="Morin E."/>
            <person name="Murat C."/>
            <person name="Riley R."/>
            <person name="Ohm R."/>
            <person name="Sun H."/>
            <person name="Tunlid A."/>
            <person name="Henrissat B."/>
            <person name="Grigoriev I.V."/>
            <person name="Hibbett D.S."/>
            <person name="Martin F."/>
        </authorList>
    </citation>
    <scope>NUCLEOTIDE SEQUENCE [LARGE SCALE GENOMIC DNA]</scope>
    <source>
        <strain evidence="3">441</strain>
    </source>
</reference>
<feature type="compositionally biased region" description="Polar residues" evidence="1">
    <location>
        <begin position="170"/>
        <end position="180"/>
    </location>
</feature>
<evidence type="ECO:0000256" key="1">
    <source>
        <dbReference type="SAM" id="MobiDB-lite"/>
    </source>
</evidence>
<gene>
    <name evidence="2" type="ORF">PISMIDRAFT_601635</name>
</gene>
<dbReference type="Proteomes" id="UP000054018">
    <property type="component" value="Unassembled WGS sequence"/>
</dbReference>
<name>A0A0C9Z1D4_9AGAM</name>
<evidence type="ECO:0000313" key="3">
    <source>
        <dbReference type="Proteomes" id="UP000054018"/>
    </source>
</evidence>
<reference evidence="2 3" key="1">
    <citation type="submission" date="2014-04" db="EMBL/GenBank/DDBJ databases">
        <authorList>
            <consortium name="DOE Joint Genome Institute"/>
            <person name="Kuo A."/>
            <person name="Kohler A."/>
            <person name="Costa M.D."/>
            <person name="Nagy L.G."/>
            <person name="Floudas D."/>
            <person name="Copeland A."/>
            <person name="Barry K.W."/>
            <person name="Cichocki N."/>
            <person name="Veneault-Fourrey C."/>
            <person name="LaButti K."/>
            <person name="Lindquist E.A."/>
            <person name="Lipzen A."/>
            <person name="Lundell T."/>
            <person name="Morin E."/>
            <person name="Murat C."/>
            <person name="Sun H."/>
            <person name="Tunlid A."/>
            <person name="Henrissat B."/>
            <person name="Grigoriev I.V."/>
            <person name="Hibbett D.S."/>
            <person name="Martin F."/>
            <person name="Nordberg H.P."/>
            <person name="Cantor M.N."/>
            <person name="Hua S.X."/>
        </authorList>
    </citation>
    <scope>NUCLEOTIDE SEQUENCE [LARGE SCALE GENOMIC DNA]</scope>
    <source>
        <strain evidence="2 3">441</strain>
    </source>
</reference>